<comment type="caution">
    <text evidence="1">The sequence shown here is derived from an EMBL/GenBank/DDBJ whole genome shotgun (WGS) entry which is preliminary data.</text>
</comment>
<evidence type="ECO:0000313" key="2">
    <source>
        <dbReference type="Proteomes" id="UP000050525"/>
    </source>
</evidence>
<keyword evidence="2" id="KW-1185">Reference proteome</keyword>
<organism evidence="1 2">
    <name type="scientific">Alligator mississippiensis</name>
    <name type="common">American alligator</name>
    <dbReference type="NCBI Taxonomy" id="8496"/>
    <lineage>
        <taxon>Eukaryota</taxon>
        <taxon>Metazoa</taxon>
        <taxon>Chordata</taxon>
        <taxon>Craniata</taxon>
        <taxon>Vertebrata</taxon>
        <taxon>Euteleostomi</taxon>
        <taxon>Archelosauria</taxon>
        <taxon>Archosauria</taxon>
        <taxon>Crocodylia</taxon>
        <taxon>Alligatoridae</taxon>
        <taxon>Alligatorinae</taxon>
        <taxon>Alligator</taxon>
    </lineage>
</organism>
<gene>
    <name evidence="1" type="ORF">Y1Q_0018323</name>
</gene>
<name>A0A151PBW4_ALLMI</name>
<accession>A0A151PBW4</accession>
<reference evidence="1 2" key="1">
    <citation type="journal article" date="2012" name="Genome Biol.">
        <title>Sequencing three crocodilian genomes to illuminate the evolution of archosaurs and amniotes.</title>
        <authorList>
            <person name="St John J.A."/>
            <person name="Braun E.L."/>
            <person name="Isberg S.R."/>
            <person name="Miles L.G."/>
            <person name="Chong A.Y."/>
            <person name="Gongora J."/>
            <person name="Dalzell P."/>
            <person name="Moran C."/>
            <person name="Bed'hom B."/>
            <person name="Abzhanov A."/>
            <person name="Burgess S.C."/>
            <person name="Cooksey A.M."/>
            <person name="Castoe T.A."/>
            <person name="Crawford N.G."/>
            <person name="Densmore L.D."/>
            <person name="Drew J.C."/>
            <person name="Edwards S.V."/>
            <person name="Faircloth B.C."/>
            <person name="Fujita M.K."/>
            <person name="Greenwold M.J."/>
            <person name="Hoffmann F.G."/>
            <person name="Howard J.M."/>
            <person name="Iguchi T."/>
            <person name="Janes D.E."/>
            <person name="Khan S.Y."/>
            <person name="Kohno S."/>
            <person name="de Koning A.J."/>
            <person name="Lance S.L."/>
            <person name="McCarthy F.M."/>
            <person name="McCormack J.E."/>
            <person name="Merchant M.E."/>
            <person name="Peterson D.G."/>
            <person name="Pollock D.D."/>
            <person name="Pourmand N."/>
            <person name="Raney B.J."/>
            <person name="Roessler K.A."/>
            <person name="Sanford J.R."/>
            <person name="Sawyer R.H."/>
            <person name="Schmidt C.J."/>
            <person name="Triplett E.W."/>
            <person name="Tuberville T.D."/>
            <person name="Venegas-Anaya M."/>
            <person name="Howard J.T."/>
            <person name="Jarvis E.D."/>
            <person name="Guillette L.J.Jr."/>
            <person name="Glenn T.C."/>
            <person name="Green R.E."/>
            <person name="Ray D.A."/>
        </authorList>
    </citation>
    <scope>NUCLEOTIDE SEQUENCE [LARGE SCALE GENOMIC DNA]</scope>
    <source>
        <strain evidence="1">KSC_2009_1</strain>
    </source>
</reference>
<dbReference type="AlphaFoldDB" id="A0A151PBW4"/>
<proteinExistence type="predicted"/>
<sequence>MTQATFIDLLEPLHPNMECQDTTMLLPFPTDTWLAIALLKLATSTNLHYVGHLFGMGKANTGEDILEVCSALQD</sequence>
<evidence type="ECO:0000313" key="1">
    <source>
        <dbReference type="EMBL" id="KYO46528.1"/>
    </source>
</evidence>
<protein>
    <submittedName>
        <fullName evidence="1">Uncharacterized protein</fullName>
    </submittedName>
</protein>
<dbReference type="EMBL" id="AKHW03000499">
    <property type="protein sequence ID" value="KYO46528.1"/>
    <property type="molecule type" value="Genomic_DNA"/>
</dbReference>
<dbReference type="Proteomes" id="UP000050525">
    <property type="component" value="Unassembled WGS sequence"/>
</dbReference>